<dbReference type="AlphaFoldDB" id="A0A0R2FAI5"/>
<keyword evidence="9" id="KW-0460">Magnesium</keyword>
<dbReference type="GO" id="GO:0016301">
    <property type="term" value="F:kinase activity"/>
    <property type="evidence" value="ECO:0007669"/>
    <property type="project" value="UniProtKB-KW"/>
</dbReference>
<comment type="subcellular location">
    <subcellularLocation>
        <location evidence="1">Cytoplasm</location>
    </subcellularLocation>
</comment>
<keyword evidence="11" id="KW-0418">Kinase</keyword>
<comment type="caution">
    <text evidence="11">The sequence shown here is derived from an EMBL/GenBank/DDBJ whole genome shotgun (WGS) entry which is preliminary data.</text>
</comment>
<dbReference type="GO" id="GO:0005524">
    <property type="term" value="F:ATP binding"/>
    <property type="evidence" value="ECO:0007669"/>
    <property type="project" value="UniProtKB-KW"/>
</dbReference>
<evidence type="ECO:0000256" key="3">
    <source>
        <dbReference type="ARBA" id="ARBA00019010"/>
    </source>
</evidence>
<keyword evidence="7" id="KW-0547">Nucleotide-binding</keyword>
<keyword evidence="12" id="KW-1185">Reference proteome</keyword>
<dbReference type="Gene3D" id="3.40.50.300">
    <property type="entry name" value="P-loop containing nucleotide triphosphate hydrolases"/>
    <property type="match status" value="1"/>
</dbReference>
<dbReference type="PANTHER" id="PTHR33540:SF2">
    <property type="entry name" value="TRNA THREONYLCARBAMOYLADENOSINE BIOSYNTHESIS PROTEIN TSAE"/>
    <property type="match status" value="1"/>
</dbReference>
<dbReference type="InterPro" id="IPR003442">
    <property type="entry name" value="T6A_TsaE"/>
</dbReference>
<evidence type="ECO:0000256" key="1">
    <source>
        <dbReference type="ARBA" id="ARBA00004496"/>
    </source>
</evidence>
<evidence type="ECO:0000313" key="11">
    <source>
        <dbReference type="EMBL" id="KRN25384.1"/>
    </source>
</evidence>
<dbReference type="Pfam" id="PF02367">
    <property type="entry name" value="TsaE"/>
    <property type="match status" value="1"/>
</dbReference>
<evidence type="ECO:0000256" key="5">
    <source>
        <dbReference type="ARBA" id="ARBA00022694"/>
    </source>
</evidence>
<keyword evidence="11" id="KW-0808">Transferase</keyword>
<dbReference type="GO" id="GO:0005737">
    <property type="term" value="C:cytoplasm"/>
    <property type="evidence" value="ECO:0007669"/>
    <property type="project" value="UniProtKB-SubCell"/>
</dbReference>
<protein>
    <recommendedName>
        <fullName evidence="3">tRNA threonylcarbamoyladenosine biosynthesis protein TsaE</fullName>
    </recommendedName>
    <alternativeName>
        <fullName evidence="10">t(6)A37 threonylcarbamoyladenosine biosynthesis protein TsaE</fullName>
    </alternativeName>
</protein>
<dbReference type="Proteomes" id="UP000050865">
    <property type="component" value="Unassembled WGS sequence"/>
</dbReference>
<keyword evidence="6" id="KW-0479">Metal-binding</keyword>
<sequence length="151" mass="16535">MEFDNETALQGFAESVAPHLVGGDVLLLDGDLGAGKTSFTKGLARGLGITDYIKSPTFTLIREYPAGRLPLYHMDLYRLEGGGAGDLGLEEYFEGDGVSVVEWPDYLGEAMPESYLLIHFIKDDFDDNKRTLTFEAEGSRAKALLEALPIQ</sequence>
<reference evidence="11 12" key="1">
    <citation type="journal article" date="2015" name="Genome Announc.">
        <title>Expanding the biotechnology potential of lactobacilli through comparative genomics of 213 strains and associated genera.</title>
        <authorList>
            <person name="Sun Z."/>
            <person name="Harris H.M."/>
            <person name="McCann A."/>
            <person name="Guo C."/>
            <person name="Argimon S."/>
            <person name="Zhang W."/>
            <person name="Yang X."/>
            <person name="Jeffery I.B."/>
            <person name="Cooney J.C."/>
            <person name="Kagawa T.F."/>
            <person name="Liu W."/>
            <person name="Song Y."/>
            <person name="Salvetti E."/>
            <person name="Wrobel A."/>
            <person name="Rasinkangas P."/>
            <person name="Parkhill J."/>
            <person name="Rea M.C."/>
            <person name="O'Sullivan O."/>
            <person name="Ritari J."/>
            <person name="Douillard F.P."/>
            <person name="Paul Ross R."/>
            <person name="Yang R."/>
            <person name="Briner A.E."/>
            <person name="Felis G.E."/>
            <person name="de Vos W.M."/>
            <person name="Barrangou R."/>
            <person name="Klaenhammer T.R."/>
            <person name="Caufield P.W."/>
            <person name="Cui Y."/>
            <person name="Zhang H."/>
            <person name="O'Toole P.W."/>
        </authorList>
    </citation>
    <scope>NUCLEOTIDE SEQUENCE [LARGE SCALE GENOMIC DNA]</scope>
    <source>
        <strain evidence="11 12">DSM 22697</strain>
    </source>
</reference>
<dbReference type="SUPFAM" id="SSF52540">
    <property type="entry name" value="P-loop containing nucleoside triphosphate hydrolases"/>
    <property type="match status" value="1"/>
</dbReference>
<dbReference type="NCBIfam" id="TIGR00150">
    <property type="entry name" value="T6A_YjeE"/>
    <property type="match status" value="1"/>
</dbReference>
<dbReference type="OrthoDB" id="9815896at2"/>
<comment type="similarity">
    <text evidence="2">Belongs to the TsaE family.</text>
</comment>
<accession>A0A0R2FAI5</accession>
<evidence type="ECO:0000256" key="8">
    <source>
        <dbReference type="ARBA" id="ARBA00022840"/>
    </source>
</evidence>
<evidence type="ECO:0000256" key="9">
    <source>
        <dbReference type="ARBA" id="ARBA00022842"/>
    </source>
</evidence>
<evidence type="ECO:0000256" key="4">
    <source>
        <dbReference type="ARBA" id="ARBA00022490"/>
    </source>
</evidence>
<gene>
    <name evidence="11" type="ORF">FC75_GL000654</name>
</gene>
<dbReference type="GO" id="GO:0046872">
    <property type="term" value="F:metal ion binding"/>
    <property type="evidence" value="ECO:0007669"/>
    <property type="project" value="UniProtKB-KW"/>
</dbReference>
<evidence type="ECO:0000256" key="6">
    <source>
        <dbReference type="ARBA" id="ARBA00022723"/>
    </source>
</evidence>
<dbReference type="STRING" id="1423730.FC75_GL000654"/>
<evidence type="ECO:0000256" key="7">
    <source>
        <dbReference type="ARBA" id="ARBA00022741"/>
    </source>
</evidence>
<evidence type="ECO:0000256" key="2">
    <source>
        <dbReference type="ARBA" id="ARBA00007599"/>
    </source>
</evidence>
<evidence type="ECO:0000313" key="12">
    <source>
        <dbReference type="Proteomes" id="UP000050865"/>
    </source>
</evidence>
<evidence type="ECO:0000256" key="10">
    <source>
        <dbReference type="ARBA" id="ARBA00032441"/>
    </source>
</evidence>
<dbReference type="EMBL" id="AYZJ01000013">
    <property type="protein sequence ID" value="KRN25384.1"/>
    <property type="molecule type" value="Genomic_DNA"/>
</dbReference>
<dbReference type="PANTHER" id="PTHR33540">
    <property type="entry name" value="TRNA THREONYLCARBAMOYLADENOSINE BIOSYNTHESIS PROTEIN TSAE"/>
    <property type="match status" value="1"/>
</dbReference>
<keyword evidence="5" id="KW-0819">tRNA processing</keyword>
<proteinExistence type="inferred from homology"/>
<name>A0A0R2FAI5_9LACO</name>
<dbReference type="RefSeq" id="WP_054662521.1">
    <property type="nucleotide sequence ID" value="NZ_AYZJ01000013.1"/>
</dbReference>
<dbReference type="InterPro" id="IPR027417">
    <property type="entry name" value="P-loop_NTPase"/>
</dbReference>
<dbReference type="GO" id="GO:0002949">
    <property type="term" value="P:tRNA threonylcarbamoyladenosine modification"/>
    <property type="evidence" value="ECO:0007669"/>
    <property type="project" value="InterPro"/>
</dbReference>
<keyword evidence="8" id="KW-0067">ATP-binding</keyword>
<dbReference type="PATRIC" id="fig|1423730.4.peg.681"/>
<keyword evidence="4" id="KW-0963">Cytoplasm</keyword>
<organism evidence="11 12">
    <name type="scientific">Lacticaseibacillus camelliae DSM 22697 = JCM 13995</name>
    <dbReference type="NCBI Taxonomy" id="1423730"/>
    <lineage>
        <taxon>Bacteria</taxon>
        <taxon>Bacillati</taxon>
        <taxon>Bacillota</taxon>
        <taxon>Bacilli</taxon>
        <taxon>Lactobacillales</taxon>
        <taxon>Lactobacillaceae</taxon>
        <taxon>Lacticaseibacillus</taxon>
    </lineage>
</organism>